<dbReference type="InterPro" id="IPR011990">
    <property type="entry name" value="TPR-like_helical_dom_sf"/>
</dbReference>
<name>A0ABV4QPR7_9ACTN</name>
<evidence type="ECO:0000256" key="1">
    <source>
        <dbReference type="SAM" id="MobiDB-lite"/>
    </source>
</evidence>
<feature type="domain" description="NB-ARC" evidence="2">
    <location>
        <begin position="157"/>
        <end position="315"/>
    </location>
</feature>
<dbReference type="SUPFAM" id="SSF52540">
    <property type="entry name" value="P-loop containing nucleoside triphosphate hydrolases"/>
    <property type="match status" value="1"/>
</dbReference>
<dbReference type="SUPFAM" id="SSF48452">
    <property type="entry name" value="TPR-like"/>
    <property type="match status" value="1"/>
</dbReference>
<comment type="caution">
    <text evidence="3">The sequence shown here is derived from an EMBL/GenBank/DDBJ whole genome shotgun (WGS) entry which is preliminary data.</text>
</comment>
<evidence type="ECO:0000259" key="2">
    <source>
        <dbReference type="Pfam" id="PF00931"/>
    </source>
</evidence>
<sequence length="795" mass="86947">MISLQRMRRTLVILDACRGRPPRDHSLVHYYVRYSGRAESGGHVKGLRRTARTVSAAAGTVAAGVAVNQILNGGVWSISWLIASLAIVVGAESANLWLHRLDSLTDQPADEIPPVRRNTRGASPLPETARNSREISVPRQLPRPVKHFTDRTTELSVLDRLHREGADLVTVSGLGGVGKTAFAVHWAHLNSAFFPDGQLYVNLHGYGPTTCITAEDVLGNFLRALNVATDRIPNGLDAMAAVFRSEVSTRRTLIILDNVESVPQVRPLLPSNAQCMVLVTGRSGLKSLSAQDGAEAIVLRPLAESDALDLLRSVSAVESQRTSTSMTSLVRHCGFLPLTIRIAAEYIRGHDADFTDDLIGRLGDQRRRLTFFTDHREGGMAENVFSWSYESLPPEAARMFRLSGLHAGIDFSLLAAAAASGTSLFEARRVLSLLTEASLLEKSGEDRYEFHDLVKAYARERLDVDETADDRHSAAHRLIGFYLRTADNADRIIAPRRRHVEADPSPWALTFENPHDALGWCAAERLNLIAVIDQAVLLGFDEYAWKLPIALIYFFILHSHPTNRYNVALIAVAAARRVVDRYAMAWAETCVGGAALTLGRPSQALERFQTALGLCEEIDDVPGSANNLGNIAAALVHLERYDEALEHAMCSLQLCGDLDDARGAAIQLRSIASIHRRLGDVEEAYRHYEAAISTADGVDLQAKGDALQELGELSDEQENHAAAVAWFRRSLEIRRDIDDRTGIAATLLSLASPLVAVGEIGSALAGLRESLAIYEAVGHSRADEVRALIETLSRR</sequence>
<proteinExistence type="predicted"/>
<dbReference type="PANTHER" id="PTHR47691:SF3">
    <property type="entry name" value="HTH-TYPE TRANSCRIPTIONAL REGULATOR RV0890C-RELATED"/>
    <property type="match status" value="1"/>
</dbReference>
<dbReference type="PANTHER" id="PTHR47691">
    <property type="entry name" value="REGULATOR-RELATED"/>
    <property type="match status" value="1"/>
</dbReference>
<evidence type="ECO:0000313" key="3">
    <source>
        <dbReference type="EMBL" id="MFA1552596.1"/>
    </source>
</evidence>
<dbReference type="Gene3D" id="1.25.40.10">
    <property type="entry name" value="Tetratricopeptide repeat domain"/>
    <property type="match status" value="2"/>
</dbReference>
<dbReference type="InterPro" id="IPR019734">
    <property type="entry name" value="TPR_rpt"/>
</dbReference>
<dbReference type="Proteomes" id="UP001569904">
    <property type="component" value="Unassembled WGS sequence"/>
</dbReference>
<dbReference type="PRINTS" id="PR00364">
    <property type="entry name" value="DISEASERSIST"/>
</dbReference>
<dbReference type="InterPro" id="IPR002182">
    <property type="entry name" value="NB-ARC"/>
</dbReference>
<accession>A0ABV4QPR7</accession>
<evidence type="ECO:0000313" key="4">
    <source>
        <dbReference type="Proteomes" id="UP001569904"/>
    </source>
</evidence>
<protein>
    <submittedName>
        <fullName evidence="3">Tetratricopeptide repeat protein</fullName>
    </submittedName>
</protein>
<reference evidence="3 4" key="1">
    <citation type="submission" date="2023-11" db="EMBL/GenBank/DDBJ databases">
        <title>Actinomadura monticuli sp. nov., isolated from volcanic ash.</title>
        <authorList>
            <person name="Lee S.D."/>
            <person name="Yang H."/>
            <person name="Kim I.S."/>
        </authorList>
    </citation>
    <scope>NUCLEOTIDE SEQUENCE [LARGE SCALE GENOMIC DNA]</scope>
    <source>
        <strain evidence="3 4">DSM 45346</strain>
    </source>
</reference>
<dbReference type="Pfam" id="PF13424">
    <property type="entry name" value="TPR_12"/>
    <property type="match status" value="2"/>
</dbReference>
<dbReference type="SMART" id="SM00028">
    <property type="entry name" value="TPR"/>
    <property type="match status" value="4"/>
</dbReference>
<dbReference type="Pfam" id="PF00931">
    <property type="entry name" value="NB-ARC"/>
    <property type="match status" value="1"/>
</dbReference>
<dbReference type="EMBL" id="JAXCEH010000001">
    <property type="protein sequence ID" value="MFA1552596.1"/>
    <property type="molecule type" value="Genomic_DNA"/>
</dbReference>
<dbReference type="InterPro" id="IPR027417">
    <property type="entry name" value="P-loop_NTPase"/>
</dbReference>
<organism evidence="3 4">
    <name type="scientific">Actinomadura chokoriensis</name>
    <dbReference type="NCBI Taxonomy" id="454156"/>
    <lineage>
        <taxon>Bacteria</taxon>
        <taxon>Bacillati</taxon>
        <taxon>Actinomycetota</taxon>
        <taxon>Actinomycetes</taxon>
        <taxon>Streptosporangiales</taxon>
        <taxon>Thermomonosporaceae</taxon>
        <taxon>Actinomadura</taxon>
    </lineage>
</organism>
<gene>
    <name evidence="3" type="ORF">SM436_02720</name>
</gene>
<dbReference type="Gene3D" id="3.40.50.300">
    <property type="entry name" value="P-loop containing nucleotide triphosphate hydrolases"/>
    <property type="match status" value="1"/>
</dbReference>
<feature type="region of interest" description="Disordered" evidence="1">
    <location>
        <begin position="109"/>
        <end position="135"/>
    </location>
</feature>
<keyword evidence="4" id="KW-1185">Reference proteome</keyword>